<dbReference type="InterPro" id="IPR050890">
    <property type="entry name" value="PTS_EIIA_component"/>
</dbReference>
<dbReference type="HOGENOM" id="CLU_012312_5_0_11"/>
<keyword evidence="4" id="KW-0808">Transferase</keyword>
<dbReference type="PANTHER" id="PTHR45008">
    <property type="entry name" value="PTS SYSTEM GLUCOSE-SPECIFIC EIIA COMPONENT"/>
    <property type="match status" value="1"/>
</dbReference>
<dbReference type="GO" id="GO:0016301">
    <property type="term" value="F:kinase activity"/>
    <property type="evidence" value="ECO:0007669"/>
    <property type="project" value="UniProtKB-KW"/>
</dbReference>
<dbReference type="PANTHER" id="PTHR45008:SF1">
    <property type="entry name" value="PTS SYSTEM GLUCOSE-SPECIFIC EIIA COMPONENT"/>
    <property type="match status" value="1"/>
</dbReference>
<gene>
    <name evidence="7" type="ordered locus">CMS0912</name>
</gene>
<evidence type="ECO:0000256" key="5">
    <source>
        <dbReference type="ARBA" id="ARBA00022683"/>
    </source>
</evidence>
<accession>B0RFG9</accession>
<dbReference type="GO" id="GO:0009401">
    <property type="term" value="P:phosphoenolpyruvate-dependent sugar phosphotransferase system"/>
    <property type="evidence" value="ECO:0007669"/>
    <property type="project" value="UniProtKB-KW"/>
</dbReference>
<dbReference type="SUPFAM" id="SSF51261">
    <property type="entry name" value="Duplicated hybrid motif"/>
    <property type="match status" value="1"/>
</dbReference>
<evidence type="ECO:0000313" key="7">
    <source>
        <dbReference type="EMBL" id="CAQ01028.1"/>
    </source>
</evidence>
<evidence type="ECO:0000256" key="1">
    <source>
        <dbReference type="ARBA" id="ARBA00004496"/>
    </source>
</evidence>
<keyword evidence="5" id="KW-0598">Phosphotransferase system</keyword>
<keyword evidence="3" id="KW-0762">Sugar transport</keyword>
<evidence type="ECO:0000256" key="3">
    <source>
        <dbReference type="ARBA" id="ARBA00022597"/>
    </source>
</evidence>
<dbReference type="eggNOG" id="COG2190">
    <property type="taxonomic scope" value="Bacteria"/>
</dbReference>
<evidence type="ECO:0000256" key="2">
    <source>
        <dbReference type="ARBA" id="ARBA00022448"/>
    </source>
</evidence>
<keyword evidence="2" id="KW-0813">Transport</keyword>
<protein>
    <submittedName>
        <fullName evidence="7">PTS transport system component IIA</fullName>
    </submittedName>
</protein>
<dbReference type="Gene3D" id="2.70.70.10">
    <property type="entry name" value="Glucose Permease (Domain IIA)"/>
    <property type="match status" value="1"/>
</dbReference>
<dbReference type="GO" id="GO:0005737">
    <property type="term" value="C:cytoplasm"/>
    <property type="evidence" value="ECO:0007669"/>
    <property type="project" value="UniProtKB-SubCell"/>
</dbReference>
<dbReference type="EMBL" id="AM849034">
    <property type="protein sequence ID" value="CAQ01028.1"/>
    <property type="molecule type" value="Genomic_DNA"/>
</dbReference>
<evidence type="ECO:0000256" key="4">
    <source>
        <dbReference type="ARBA" id="ARBA00022679"/>
    </source>
</evidence>
<keyword evidence="8" id="KW-1185">Reference proteome</keyword>
<name>B0RFG9_CLASE</name>
<proteinExistence type="predicted"/>
<dbReference type="InterPro" id="IPR011055">
    <property type="entry name" value="Dup_hybrid_motif"/>
</dbReference>
<reference evidence="7 8" key="1">
    <citation type="journal article" date="2008" name="J. Bacteriol.">
        <title>Genome of the actinomycete plant pathogen Clavibacter michiganensis subsp. sepedonicus suggests recent niche adaptation.</title>
        <authorList>
            <person name="Bentley S.D."/>
            <person name="Corton C."/>
            <person name="Brown S.E."/>
            <person name="Barron A."/>
            <person name="Clark L."/>
            <person name="Doggett J."/>
            <person name="Harris B."/>
            <person name="Ormond D."/>
            <person name="Quail M.A."/>
            <person name="May G."/>
            <person name="Francis D."/>
            <person name="Knudson D."/>
            <person name="Parkhill J."/>
            <person name="Ishimaru C.A."/>
        </authorList>
    </citation>
    <scope>NUCLEOTIDE SEQUENCE [LARGE SCALE GENOMIC DNA]</scope>
    <source>
        <strain evidence="8">ATCC 33113 / DSM 20744 / JCM 9667 / LMG 2889 / ICMP 2535 / C-1</strain>
    </source>
</reference>
<comment type="subcellular location">
    <subcellularLocation>
        <location evidence="1">Cytoplasm</location>
    </subcellularLocation>
</comment>
<dbReference type="STRING" id="31964.CMS0912"/>
<dbReference type="AlphaFoldDB" id="B0RFG9"/>
<dbReference type="Proteomes" id="UP000001318">
    <property type="component" value="Chromosome"/>
</dbReference>
<organism evidence="7 8">
    <name type="scientific">Clavibacter sepedonicus</name>
    <name type="common">Clavibacter michiganensis subsp. sepedonicus</name>
    <dbReference type="NCBI Taxonomy" id="31964"/>
    <lineage>
        <taxon>Bacteria</taxon>
        <taxon>Bacillati</taxon>
        <taxon>Actinomycetota</taxon>
        <taxon>Actinomycetes</taxon>
        <taxon>Micrococcales</taxon>
        <taxon>Microbacteriaceae</taxon>
        <taxon>Clavibacter</taxon>
    </lineage>
</organism>
<evidence type="ECO:0000313" key="8">
    <source>
        <dbReference type="Proteomes" id="UP000001318"/>
    </source>
</evidence>
<dbReference type="InterPro" id="IPR001127">
    <property type="entry name" value="PTS_EIIA_1_perm"/>
</dbReference>
<keyword evidence="6" id="KW-0418">Kinase</keyword>
<sequence length="176" mass="17694">MWGISVAPTLDARLWCIPVIHPLRGVPVVHVLSPLVGVALPLPSVPDALFAAGAMGPGVAITPPVELVDVVAPIEGTLLQVFPHAFVVVADDGLAVLVHLGIETVGLAGAGFTAFAAKGDRVAAGAPVIAYDVPAILAAGLSSVVPVIVLERPAEDVRVLVDEGAALLPGSPLLSV</sequence>
<dbReference type="Pfam" id="PF00358">
    <property type="entry name" value="PTS_EIIA_1"/>
    <property type="match status" value="1"/>
</dbReference>
<evidence type="ECO:0000256" key="6">
    <source>
        <dbReference type="ARBA" id="ARBA00022777"/>
    </source>
</evidence>
<dbReference type="PROSITE" id="PS51093">
    <property type="entry name" value="PTS_EIIA_TYPE_1"/>
    <property type="match status" value="1"/>
</dbReference>
<dbReference type="PROSITE" id="PS00371">
    <property type="entry name" value="PTS_EIIA_TYPE_1_HIS"/>
    <property type="match status" value="1"/>
</dbReference>
<dbReference type="KEGG" id="cms:CMS0912"/>